<sequence length="117" mass="13621">MPLPVSQTRILKKLEPGQDGTKKLVRQFGEQLVCVRYRQDRPAGRRYTTVEIVVDAGPMPEDQRSRRALLVRLRPMETELRRAVVNAGGLWDPRQRAWQVKKSVIQRLGLHDRLVRK</sequence>
<accession>A0A480ALY8</accession>
<reference evidence="2" key="1">
    <citation type="submission" date="2019-03" db="EMBL/GenBank/DDBJ databases">
        <title>Aquabacterium pictum sp.nov., the first bacteriochlorophyll a-containing freshwater bacterium in the genus Aquabacterium of the class Betaproteobacteria.</title>
        <authorList>
            <person name="Hirose S."/>
            <person name="Tank M."/>
            <person name="Hara E."/>
            <person name="Tamaki H."/>
            <person name="Takaichi S."/>
            <person name="Haruta S."/>
            <person name="Hanada S."/>
        </authorList>
    </citation>
    <scope>NUCLEOTIDE SEQUENCE [LARGE SCALE GENOMIC DNA]</scope>
    <source>
        <strain evidence="2">W35</strain>
    </source>
</reference>
<dbReference type="Proteomes" id="UP000301751">
    <property type="component" value="Unassembled WGS sequence"/>
</dbReference>
<name>A0A480ALY8_9BURK</name>
<proteinExistence type="predicted"/>
<organism evidence="1 2">
    <name type="scientific">Pseudaquabacterium pictum</name>
    <dbReference type="NCBI Taxonomy" id="2315236"/>
    <lineage>
        <taxon>Bacteria</taxon>
        <taxon>Pseudomonadati</taxon>
        <taxon>Pseudomonadota</taxon>
        <taxon>Betaproteobacteria</taxon>
        <taxon>Burkholderiales</taxon>
        <taxon>Sphaerotilaceae</taxon>
        <taxon>Pseudaquabacterium</taxon>
    </lineage>
</organism>
<dbReference type="RefSeq" id="WP_137732342.1">
    <property type="nucleotide sequence ID" value="NZ_BJCL01000003.1"/>
</dbReference>
<dbReference type="AlphaFoldDB" id="A0A480ALY8"/>
<protein>
    <submittedName>
        <fullName evidence="1">Uncharacterized protein</fullName>
    </submittedName>
</protein>
<gene>
    <name evidence="1" type="ORF">AQPW35_16750</name>
</gene>
<evidence type="ECO:0000313" key="1">
    <source>
        <dbReference type="EMBL" id="GCL62594.1"/>
    </source>
</evidence>
<evidence type="ECO:0000313" key="2">
    <source>
        <dbReference type="Proteomes" id="UP000301751"/>
    </source>
</evidence>
<comment type="caution">
    <text evidence="1">The sequence shown here is derived from an EMBL/GenBank/DDBJ whole genome shotgun (WGS) entry which is preliminary data.</text>
</comment>
<dbReference type="EMBL" id="BJCL01000003">
    <property type="protein sequence ID" value="GCL62594.1"/>
    <property type="molecule type" value="Genomic_DNA"/>
</dbReference>
<keyword evidence="2" id="KW-1185">Reference proteome</keyword>
<dbReference type="OrthoDB" id="9155940at2"/>